<feature type="binding site" evidence="5">
    <location>
        <position position="147"/>
    </location>
    <ligand>
        <name>ATP</name>
        <dbReference type="ChEBI" id="CHEBI:30616"/>
    </ligand>
</feature>
<sequence>MALRPGLSARGALPGSAHVTMLRPDARRVGELFDAVVDLGPEETRRYLDDECAGDLALRDAVERLVAHDRRADADFLAPRPALLSAVMQEQRAQAEKVAPSAAPAHDEPMVTARIGRFAVVRKLGEGAMGVIYMGYDDMLDRRVAIKLLRPSVTGAGWILREGKALGRLAHPNVVAIHEAGEHEGRVYLTMEFVEGSTLRAFLAERERPFSEVLGLFLEAGRGLAAVHDAGLVHRDFKPDNVIVGKDGRPRIVDFGVASLARPGGERNGEARQEVEAQGRSGALEVSLLPRGAMAGTPAFMAPEQLRGERATQASDQWSYCAALYRAAYGAPPFSLDGDFVALARRVQEGAPEIPAQRSKVPAWLGPIVLRGLGKEPASRFPSMHALLEAIEAHLPRDPEVDRRVMRRELVILRVGLLGVAVVVGAFISRTAIHSGGTVALAALASAASLAMVLLIITLRWRRLSQNRLGRRTARILIGAEAAIFVHRLIALRFGTRLDHVLVNDLVLLAAIVGTIAMVSERRMALAAAIAMVGALVGLFLPSAASAAYVVASVLVLVLLIHDVIREG</sequence>
<keyword evidence="6" id="KW-1133">Transmembrane helix</keyword>
<reference evidence="8 9" key="1">
    <citation type="submission" date="2019-10" db="EMBL/GenBank/DDBJ databases">
        <title>A soil myxobacterium in the family Polyangiaceae.</title>
        <authorList>
            <person name="Li Y."/>
            <person name="Wang J."/>
        </authorList>
    </citation>
    <scope>NUCLEOTIDE SEQUENCE [LARGE SCALE GENOMIC DNA]</scope>
    <source>
        <strain evidence="8 9">DSM 14734</strain>
    </source>
</reference>
<dbReference type="AlphaFoldDB" id="A0A6N7PMU4"/>
<accession>A0A6N7PMU4</accession>
<dbReference type="SUPFAM" id="SSF56112">
    <property type="entry name" value="Protein kinase-like (PK-like)"/>
    <property type="match status" value="1"/>
</dbReference>
<feature type="transmembrane region" description="Helical" evidence="6">
    <location>
        <begin position="473"/>
        <end position="495"/>
    </location>
</feature>
<gene>
    <name evidence="8" type="ORF">GF068_05985</name>
</gene>
<dbReference type="GO" id="GO:0005524">
    <property type="term" value="F:ATP binding"/>
    <property type="evidence" value="ECO:0007669"/>
    <property type="project" value="UniProtKB-UniRule"/>
</dbReference>
<dbReference type="OrthoDB" id="9801841at2"/>
<keyword evidence="2 5" id="KW-0547">Nucleotide-binding</keyword>
<evidence type="ECO:0000313" key="8">
    <source>
        <dbReference type="EMBL" id="MRG91474.1"/>
    </source>
</evidence>
<evidence type="ECO:0000256" key="2">
    <source>
        <dbReference type="ARBA" id="ARBA00022741"/>
    </source>
</evidence>
<feature type="transmembrane region" description="Helical" evidence="6">
    <location>
        <begin position="439"/>
        <end position="461"/>
    </location>
</feature>
<keyword evidence="6" id="KW-0812">Transmembrane</keyword>
<evidence type="ECO:0000256" key="6">
    <source>
        <dbReference type="SAM" id="Phobius"/>
    </source>
</evidence>
<dbReference type="PANTHER" id="PTHR43289:SF6">
    <property type="entry name" value="SERINE_THREONINE-PROTEIN KINASE NEKL-3"/>
    <property type="match status" value="1"/>
</dbReference>
<evidence type="ECO:0000256" key="3">
    <source>
        <dbReference type="ARBA" id="ARBA00022777"/>
    </source>
</evidence>
<dbReference type="GO" id="GO:0004674">
    <property type="term" value="F:protein serine/threonine kinase activity"/>
    <property type="evidence" value="ECO:0007669"/>
    <property type="project" value="TreeGrafter"/>
</dbReference>
<dbReference type="EMBL" id="WJIE01000001">
    <property type="protein sequence ID" value="MRG91474.1"/>
    <property type="molecule type" value="Genomic_DNA"/>
</dbReference>
<dbReference type="Pfam" id="PF00069">
    <property type="entry name" value="Pkinase"/>
    <property type="match status" value="1"/>
</dbReference>
<dbReference type="PROSITE" id="PS00108">
    <property type="entry name" value="PROTEIN_KINASE_ST"/>
    <property type="match status" value="1"/>
</dbReference>
<comment type="caution">
    <text evidence="8">The sequence shown here is derived from an EMBL/GenBank/DDBJ whole genome shotgun (WGS) entry which is preliminary data.</text>
</comment>
<dbReference type="Gene3D" id="3.30.200.20">
    <property type="entry name" value="Phosphorylase Kinase, domain 1"/>
    <property type="match status" value="1"/>
</dbReference>
<feature type="domain" description="Protein kinase" evidence="7">
    <location>
        <begin position="118"/>
        <end position="395"/>
    </location>
</feature>
<evidence type="ECO:0000256" key="4">
    <source>
        <dbReference type="ARBA" id="ARBA00022840"/>
    </source>
</evidence>
<dbReference type="PROSITE" id="PS50011">
    <property type="entry name" value="PROTEIN_KINASE_DOM"/>
    <property type="match status" value="1"/>
</dbReference>
<name>A0A6N7PMU4_9BACT</name>
<dbReference type="InterPro" id="IPR000719">
    <property type="entry name" value="Prot_kinase_dom"/>
</dbReference>
<organism evidence="8 9">
    <name type="scientific">Polyangium spumosum</name>
    <dbReference type="NCBI Taxonomy" id="889282"/>
    <lineage>
        <taxon>Bacteria</taxon>
        <taxon>Pseudomonadati</taxon>
        <taxon>Myxococcota</taxon>
        <taxon>Polyangia</taxon>
        <taxon>Polyangiales</taxon>
        <taxon>Polyangiaceae</taxon>
        <taxon>Polyangium</taxon>
    </lineage>
</organism>
<feature type="transmembrane region" description="Helical" evidence="6">
    <location>
        <begin position="501"/>
        <end position="519"/>
    </location>
</feature>
<evidence type="ECO:0000259" key="7">
    <source>
        <dbReference type="PROSITE" id="PS50011"/>
    </source>
</evidence>
<dbReference type="CDD" id="cd14014">
    <property type="entry name" value="STKc_PknB_like"/>
    <property type="match status" value="1"/>
</dbReference>
<dbReference type="InterPro" id="IPR011009">
    <property type="entry name" value="Kinase-like_dom_sf"/>
</dbReference>
<keyword evidence="9" id="KW-1185">Reference proteome</keyword>
<dbReference type="InterPro" id="IPR008271">
    <property type="entry name" value="Ser/Thr_kinase_AS"/>
</dbReference>
<dbReference type="PROSITE" id="PS00107">
    <property type="entry name" value="PROTEIN_KINASE_ATP"/>
    <property type="match status" value="1"/>
</dbReference>
<feature type="transmembrane region" description="Helical" evidence="6">
    <location>
        <begin position="524"/>
        <end position="541"/>
    </location>
</feature>
<keyword evidence="6" id="KW-0472">Membrane</keyword>
<evidence type="ECO:0000256" key="5">
    <source>
        <dbReference type="PROSITE-ProRule" id="PRU10141"/>
    </source>
</evidence>
<dbReference type="Proteomes" id="UP000440224">
    <property type="component" value="Unassembled WGS sequence"/>
</dbReference>
<dbReference type="PANTHER" id="PTHR43289">
    <property type="entry name" value="MITOGEN-ACTIVATED PROTEIN KINASE KINASE KINASE 20-RELATED"/>
    <property type="match status" value="1"/>
</dbReference>
<feature type="transmembrane region" description="Helical" evidence="6">
    <location>
        <begin position="411"/>
        <end position="433"/>
    </location>
</feature>
<protein>
    <submittedName>
        <fullName evidence="8">Protein kinase</fullName>
    </submittedName>
</protein>
<proteinExistence type="predicted"/>
<evidence type="ECO:0000313" key="9">
    <source>
        <dbReference type="Proteomes" id="UP000440224"/>
    </source>
</evidence>
<keyword evidence="3 8" id="KW-0418">Kinase</keyword>
<dbReference type="Gene3D" id="1.10.510.10">
    <property type="entry name" value="Transferase(Phosphotransferase) domain 1"/>
    <property type="match status" value="1"/>
</dbReference>
<evidence type="ECO:0000256" key="1">
    <source>
        <dbReference type="ARBA" id="ARBA00022679"/>
    </source>
</evidence>
<keyword evidence="4 5" id="KW-0067">ATP-binding</keyword>
<dbReference type="InterPro" id="IPR017441">
    <property type="entry name" value="Protein_kinase_ATP_BS"/>
</dbReference>
<keyword evidence="1" id="KW-0808">Transferase</keyword>